<evidence type="ECO:0000313" key="2">
    <source>
        <dbReference type="EMBL" id="KAJ1156777.1"/>
    </source>
</evidence>
<accession>A0AAV7RWE2</accession>
<gene>
    <name evidence="2" type="ORF">NDU88_009494</name>
</gene>
<organism evidence="2 3">
    <name type="scientific">Pleurodeles waltl</name>
    <name type="common">Iberian ribbed newt</name>
    <dbReference type="NCBI Taxonomy" id="8319"/>
    <lineage>
        <taxon>Eukaryota</taxon>
        <taxon>Metazoa</taxon>
        <taxon>Chordata</taxon>
        <taxon>Craniata</taxon>
        <taxon>Vertebrata</taxon>
        <taxon>Euteleostomi</taxon>
        <taxon>Amphibia</taxon>
        <taxon>Batrachia</taxon>
        <taxon>Caudata</taxon>
        <taxon>Salamandroidea</taxon>
        <taxon>Salamandridae</taxon>
        <taxon>Pleurodelinae</taxon>
        <taxon>Pleurodeles</taxon>
    </lineage>
</organism>
<evidence type="ECO:0000256" key="1">
    <source>
        <dbReference type="SAM" id="MobiDB-lite"/>
    </source>
</evidence>
<evidence type="ECO:0000313" key="3">
    <source>
        <dbReference type="Proteomes" id="UP001066276"/>
    </source>
</evidence>
<dbReference type="Proteomes" id="UP001066276">
    <property type="component" value="Chromosome 5"/>
</dbReference>
<feature type="region of interest" description="Disordered" evidence="1">
    <location>
        <begin position="84"/>
        <end position="112"/>
    </location>
</feature>
<comment type="caution">
    <text evidence="2">The sequence shown here is derived from an EMBL/GenBank/DDBJ whole genome shotgun (WGS) entry which is preliminary data.</text>
</comment>
<protein>
    <submittedName>
        <fullName evidence="2">Uncharacterized protein</fullName>
    </submittedName>
</protein>
<reference evidence="2" key="1">
    <citation type="journal article" date="2022" name="bioRxiv">
        <title>Sequencing and chromosome-scale assembly of the giantPleurodeles waltlgenome.</title>
        <authorList>
            <person name="Brown T."/>
            <person name="Elewa A."/>
            <person name="Iarovenko S."/>
            <person name="Subramanian E."/>
            <person name="Araus A.J."/>
            <person name="Petzold A."/>
            <person name="Susuki M."/>
            <person name="Suzuki K.-i.T."/>
            <person name="Hayashi T."/>
            <person name="Toyoda A."/>
            <person name="Oliveira C."/>
            <person name="Osipova E."/>
            <person name="Leigh N.D."/>
            <person name="Simon A."/>
            <person name="Yun M.H."/>
        </authorList>
    </citation>
    <scope>NUCLEOTIDE SEQUENCE</scope>
    <source>
        <strain evidence="2">20211129_DDA</strain>
        <tissue evidence="2">Liver</tissue>
    </source>
</reference>
<name>A0AAV7RWE2_PLEWA</name>
<dbReference type="EMBL" id="JANPWB010000009">
    <property type="protein sequence ID" value="KAJ1156777.1"/>
    <property type="molecule type" value="Genomic_DNA"/>
</dbReference>
<proteinExistence type="predicted"/>
<dbReference type="AlphaFoldDB" id="A0AAV7RWE2"/>
<sequence length="112" mass="11739">MPPKGAKTAALTGRGKPLRISASIRQWVTTDIKHGSGEKTNPKIKNASLDRFLEKGKDILAGGIDARAPSAVAVADQSMTIKMEGDEGLPPQEGGGTGLRFGCSAPKETHCR</sequence>
<keyword evidence="3" id="KW-1185">Reference proteome</keyword>